<protein>
    <submittedName>
        <fullName evidence="1">34111_t:CDS:1</fullName>
    </submittedName>
</protein>
<name>A0ACA9RG02_9GLOM</name>
<dbReference type="EMBL" id="CAJVQC010052690">
    <property type="protein sequence ID" value="CAG8791886.1"/>
    <property type="molecule type" value="Genomic_DNA"/>
</dbReference>
<gene>
    <name evidence="1" type="ORF">RPERSI_LOCUS19308</name>
</gene>
<accession>A0ACA9RG02</accession>
<proteinExistence type="predicted"/>
<keyword evidence="2" id="KW-1185">Reference proteome</keyword>
<feature type="non-terminal residue" evidence="1">
    <location>
        <position position="1"/>
    </location>
</feature>
<dbReference type="Proteomes" id="UP000789920">
    <property type="component" value="Unassembled WGS sequence"/>
</dbReference>
<organism evidence="1 2">
    <name type="scientific">Racocetra persica</name>
    <dbReference type="NCBI Taxonomy" id="160502"/>
    <lineage>
        <taxon>Eukaryota</taxon>
        <taxon>Fungi</taxon>
        <taxon>Fungi incertae sedis</taxon>
        <taxon>Mucoromycota</taxon>
        <taxon>Glomeromycotina</taxon>
        <taxon>Glomeromycetes</taxon>
        <taxon>Diversisporales</taxon>
        <taxon>Gigasporaceae</taxon>
        <taxon>Racocetra</taxon>
    </lineage>
</organism>
<reference evidence="1" key="1">
    <citation type="submission" date="2021-06" db="EMBL/GenBank/DDBJ databases">
        <authorList>
            <person name="Kallberg Y."/>
            <person name="Tangrot J."/>
            <person name="Rosling A."/>
        </authorList>
    </citation>
    <scope>NUCLEOTIDE SEQUENCE</scope>
    <source>
        <strain evidence="1">MA461A</strain>
    </source>
</reference>
<evidence type="ECO:0000313" key="2">
    <source>
        <dbReference type="Proteomes" id="UP000789920"/>
    </source>
</evidence>
<evidence type="ECO:0000313" key="1">
    <source>
        <dbReference type="EMBL" id="CAG8791886.1"/>
    </source>
</evidence>
<comment type="caution">
    <text evidence="1">The sequence shown here is derived from an EMBL/GenBank/DDBJ whole genome shotgun (WGS) entry which is preliminary data.</text>
</comment>
<sequence>SGNKIGTSKGRHQQRSCLEIPACENMRSLNQFWPALFIILAT</sequence>
<feature type="non-terminal residue" evidence="1">
    <location>
        <position position="42"/>
    </location>
</feature>